<dbReference type="GO" id="GO:0009317">
    <property type="term" value="C:acetyl-CoA carboxylase complex"/>
    <property type="evidence" value="ECO:0007669"/>
    <property type="project" value="InterPro"/>
</dbReference>
<dbReference type="GO" id="GO:0006633">
    <property type="term" value="P:fatty acid biosynthetic process"/>
    <property type="evidence" value="ECO:0007669"/>
    <property type="project" value="UniProtKB-UniPathway"/>
</dbReference>
<keyword evidence="3" id="KW-0275">Fatty acid biosynthesis</keyword>
<dbReference type="PRINTS" id="PR01071">
    <property type="entry name" value="ACOABIOTINCC"/>
</dbReference>
<evidence type="ECO:0000256" key="3">
    <source>
        <dbReference type="RuleBase" id="RU364072"/>
    </source>
</evidence>
<keyword evidence="3" id="KW-0443">Lipid metabolism</keyword>
<dbReference type="OrthoDB" id="9811735at2"/>
<proteinExistence type="predicted"/>
<gene>
    <name evidence="5" type="ORF">SAMN00017477_0815</name>
</gene>
<dbReference type="AlphaFoldDB" id="A0A1W1UXN6"/>
<keyword evidence="2 3" id="KW-0092">Biotin</keyword>
<keyword evidence="3" id="KW-0276">Fatty acid metabolism</keyword>
<reference evidence="6" key="1">
    <citation type="submission" date="2017-04" db="EMBL/GenBank/DDBJ databases">
        <authorList>
            <person name="Varghese N."/>
            <person name="Submissions S."/>
        </authorList>
    </citation>
    <scope>NUCLEOTIDE SEQUENCE [LARGE SCALE GENOMIC DNA]</scope>
    <source>
        <strain evidence="6">DSM 20463</strain>
    </source>
</reference>
<dbReference type="PROSITE" id="PS50968">
    <property type="entry name" value="BIOTINYL_LIPOYL"/>
    <property type="match status" value="1"/>
</dbReference>
<dbReference type="Pfam" id="PF00364">
    <property type="entry name" value="Biotin_lipoyl"/>
    <property type="match status" value="1"/>
</dbReference>
<dbReference type="EMBL" id="FWWR01000009">
    <property type="protein sequence ID" value="SMB85809.1"/>
    <property type="molecule type" value="Genomic_DNA"/>
</dbReference>
<dbReference type="Gene3D" id="2.40.50.100">
    <property type="match status" value="1"/>
</dbReference>
<dbReference type="PANTHER" id="PTHR45266">
    <property type="entry name" value="OXALOACETATE DECARBOXYLASE ALPHA CHAIN"/>
    <property type="match status" value="1"/>
</dbReference>
<evidence type="ECO:0000313" key="5">
    <source>
        <dbReference type="EMBL" id="SMB85809.1"/>
    </source>
</evidence>
<dbReference type="InterPro" id="IPR000089">
    <property type="entry name" value="Biotin_lipoyl"/>
</dbReference>
<dbReference type="UniPathway" id="UPA00094"/>
<dbReference type="InterPro" id="IPR001249">
    <property type="entry name" value="AcCoA_biotinCC"/>
</dbReference>
<evidence type="ECO:0000256" key="2">
    <source>
        <dbReference type="ARBA" id="ARBA00023267"/>
    </source>
</evidence>
<dbReference type="InterPro" id="IPR050709">
    <property type="entry name" value="Biotin_Carboxyl_Carrier/Decarb"/>
</dbReference>
<evidence type="ECO:0000313" key="6">
    <source>
        <dbReference type="Proteomes" id="UP000192368"/>
    </source>
</evidence>
<dbReference type="CDD" id="cd06850">
    <property type="entry name" value="biotinyl_domain"/>
    <property type="match status" value="1"/>
</dbReference>
<name>A0A1W1UXN6_PEPAS</name>
<comment type="pathway">
    <text evidence="3">Lipid metabolism; fatty acid biosynthesis.</text>
</comment>
<dbReference type="RefSeq" id="WP_084230460.1">
    <property type="nucleotide sequence ID" value="NZ_FWWR01000009.1"/>
</dbReference>
<accession>A0A1W1UXN6</accession>
<dbReference type="SUPFAM" id="SSF51230">
    <property type="entry name" value="Single hybrid motif"/>
    <property type="match status" value="1"/>
</dbReference>
<dbReference type="STRING" id="573058.SAMN00017477_0815"/>
<organism evidence="5 6">
    <name type="scientific">Peptoniphilus asaccharolyticus DSM 20463</name>
    <dbReference type="NCBI Taxonomy" id="573058"/>
    <lineage>
        <taxon>Bacteria</taxon>
        <taxon>Bacillati</taxon>
        <taxon>Bacillota</taxon>
        <taxon>Tissierellia</taxon>
        <taxon>Tissierellales</taxon>
        <taxon>Peptoniphilaceae</taxon>
        <taxon>Peptoniphilus</taxon>
    </lineage>
</organism>
<sequence>MEKYLEFTKSLLKEFDNSKTNFFEINVENYSLKLKKEGSKIFNAEEFETEIETITAKNEIKESKVENISLEEIKAPLVGVFYSAKDPESKPFATEGDNIKKGDVICILESMKMMNEIKSPFDGIIKEVCCKNEELVEFEQVLFILEKI</sequence>
<dbReference type="GO" id="GO:0003989">
    <property type="term" value="F:acetyl-CoA carboxylase activity"/>
    <property type="evidence" value="ECO:0007669"/>
    <property type="project" value="InterPro"/>
</dbReference>
<evidence type="ECO:0000259" key="4">
    <source>
        <dbReference type="PROSITE" id="PS50968"/>
    </source>
</evidence>
<keyword evidence="3" id="KW-0444">Lipid biosynthesis</keyword>
<dbReference type="Proteomes" id="UP000192368">
    <property type="component" value="Unassembled WGS sequence"/>
</dbReference>
<comment type="function">
    <text evidence="3">This protein is a component of the acetyl coenzyme A carboxylase complex; first, biotin carboxylase catalyzes the carboxylation of the carrier protein and then the transcarboxylase transfers the carboxyl group to form malonyl-CoA.</text>
</comment>
<dbReference type="InterPro" id="IPR011053">
    <property type="entry name" value="Single_hybrid_motif"/>
</dbReference>
<feature type="domain" description="Lipoyl-binding" evidence="4">
    <location>
        <begin position="70"/>
        <end position="146"/>
    </location>
</feature>
<protein>
    <recommendedName>
        <fullName evidence="1 3">Biotin carboxyl carrier protein of acetyl-CoA carboxylase</fullName>
    </recommendedName>
</protein>
<keyword evidence="6" id="KW-1185">Reference proteome</keyword>
<dbReference type="PANTHER" id="PTHR45266:SF3">
    <property type="entry name" value="OXALOACETATE DECARBOXYLASE ALPHA CHAIN"/>
    <property type="match status" value="1"/>
</dbReference>
<evidence type="ECO:0000256" key="1">
    <source>
        <dbReference type="ARBA" id="ARBA00017562"/>
    </source>
</evidence>